<name>A0A9K3KJM6_9STRA</name>
<dbReference type="PANTHER" id="PTHR43243:SF11">
    <property type="entry name" value="AMINO ACID PERMEASE_ SLC12A DOMAIN-CONTAINING PROTEIN"/>
    <property type="match status" value="1"/>
</dbReference>
<comment type="subcellular location">
    <subcellularLocation>
        <location evidence="1">Membrane</location>
        <topology evidence="1">Multi-pass membrane protein</topology>
    </subcellularLocation>
</comment>
<feature type="transmembrane region" description="Helical" evidence="6">
    <location>
        <begin position="432"/>
        <end position="455"/>
    </location>
</feature>
<feature type="compositionally biased region" description="Acidic residues" evidence="5">
    <location>
        <begin position="540"/>
        <end position="552"/>
    </location>
</feature>
<evidence type="ECO:0000256" key="2">
    <source>
        <dbReference type="ARBA" id="ARBA00022692"/>
    </source>
</evidence>
<organism evidence="7 8">
    <name type="scientific">Nitzschia inconspicua</name>
    <dbReference type="NCBI Taxonomy" id="303405"/>
    <lineage>
        <taxon>Eukaryota</taxon>
        <taxon>Sar</taxon>
        <taxon>Stramenopiles</taxon>
        <taxon>Ochrophyta</taxon>
        <taxon>Bacillariophyta</taxon>
        <taxon>Bacillariophyceae</taxon>
        <taxon>Bacillariophycidae</taxon>
        <taxon>Bacillariales</taxon>
        <taxon>Bacillariaceae</taxon>
        <taxon>Nitzschia</taxon>
    </lineage>
</organism>
<dbReference type="OrthoDB" id="1718410at2759"/>
<evidence type="ECO:0000313" key="8">
    <source>
        <dbReference type="Proteomes" id="UP000693970"/>
    </source>
</evidence>
<dbReference type="Pfam" id="PF13520">
    <property type="entry name" value="AA_permease_2"/>
    <property type="match status" value="1"/>
</dbReference>
<protein>
    <submittedName>
        <fullName evidence="7">Amino acid permease</fullName>
    </submittedName>
</protein>
<dbReference type="PANTHER" id="PTHR43243">
    <property type="entry name" value="INNER MEMBRANE TRANSPORTER YGJI-RELATED"/>
    <property type="match status" value="1"/>
</dbReference>
<keyword evidence="8" id="KW-1185">Reference proteome</keyword>
<feature type="transmembrane region" description="Helical" evidence="6">
    <location>
        <begin position="257"/>
        <end position="277"/>
    </location>
</feature>
<keyword evidence="3 6" id="KW-1133">Transmembrane helix</keyword>
<dbReference type="Proteomes" id="UP000693970">
    <property type="component" value="Unassembled WGS sequence"/>
</dbReference>
<keyword evidence="4 6" id="KW-0472">Membrane</keyword>
<feature type="transmembrane region" description="Helical" evidence="6">
    <location>
        <begin position="88"/>
        <end position="116"/>
    </location>
</feature>
<feature type="region of interest" description="Disordered" evidence="5">
    <location>
        <begin position="533"/>
        <end position="587"/>
    </location>
</feature>
<feature type="transmembrane region" description="Helical" evidence="6">
    <location>
        <begin position="145"/>
        <end position="172"/>
    </location>
</feature>
<evidence type="ECO:0000256" key="6">
    <source>
        <dbReference type="SAM" id="Phobius"/>
    </source>
</evidence>
<evidence type="ECO:0000256" key="4">
    <source>
        <dbReference type="ARBA" id="ARBA00023136"/>
    </source>
</evidence>
<feature type="transmembrane region" description="Helical" evidence="6">
    <location>
        <begin position="213"/>
        <end position="237"/>
    </location>
</feature>
<feature type="transmembrane region" description="Helical" evidence="6">
    <location>
        <begin position="184"/>
        <end position="201"/>
    </location>
</feature>
<feature type="transmembrane region" description="Helical" evidence="6">
    <location>
        <begin position="494"/>
        <end position="513"/>
    </location>
</feature>
<evidence type="ECO:0000256" key="5">
    <source>
        <dbReference type="SAM" id="MobiDB-lite"/>
    </source>
</evidence>
<reference evidence="7" key="1">
    <citation type="journal article" date="2021" name="Sci. Rep.">
        <title>Diploid genomic architecture of Nitzschia inconspicua, an elite biomass production diatom.</title>
        <authorList>
            <person name="Oliver A."/>
            <person name="Podell S."/>
            <person name="Pinowska A."/>
            <person name="Traller J.C."/>
            <person name="Smith S.R."/>
            <person name="McClure R."/>
            <person name="Beliaev A."/>
            <person name="Bohutskyi P."/>
            <person name="Hill E.A."/>
            <person name="Rabines A."/>
            <person name="Zheng H."/>
            <person name="Allen L.Z."/>
            <person name="Kuo A."/>
            <person name="Grigoriev I.V."/>
            <person name="Allen A.E."/>
            <person name="Hazlebeck D."/>
            <person name="Allen E.E."/>
        </authorList>
    </citation>
    <scope>NUCLEOTIDE SEQUENCE</scope>
    <source>
        <strain evidence="7">Hildebrandi</strain>
    </source>
</reference>
<dbReference type="GO" id="GO:0016020">
    <property type="term" value="C:membrane"/>
    <property type="evidence" value="ECO:0007669"/>
    <property type="project" value="UniProtKB-SubCell"/>
</dbReference>
<feature type="transmembrane region" description="Helical" evidence="6">
    <location>
        <begin position="298"/>
        <end position="318"/>
    </location>
</feature>
<evidence type="ECO:0000256" key="1">
    <source>
        <dbReference type="ARBA" id="ARBA00004141"/>
    </source>
</evidence>
<dbReference type="InterPro" id="IPR002293">
    <property type="entry name" value="AA/rel_permease1"/>
</dbReference>
<gene>
    <name evidence="7" type="ORF">IV203_022222</name>
</gene>
<feature type="transmembrane region" description="Helical" evidence="6">
    <location>
        <begin position="357"/>
        <end position="385"/>
    </location>
</feature>
<evidence type="ECO:0000256" key="3">
    <source>
        <dbReference type="ARBA" id="ARBA00022989"/>
    </source>
</evidence>
<feature type="transmembrane region" description="Helical" evidence="6">
    <location>
        <begin position="406"/>
        <end position="426"/>
    </location>
</feature>
<feature type="transmembrane region" description="Helical" evidence="6">
    <location>
        <begin position="467"/>
        <end position="488"/>
    </location>
</feature>
<comment type="caution">
    <text evidence="7">The sequence shown here is derived from an EMBL/GenBank/DDBJ whole genome shotgun (WGS) entry which is preliminary data.</text>
</comment>
<evidence type="ECO:0000313" key="7">
    <source>
        <dbReference type="EMBL" id="KAG7344214.1"/>
    </source>
</evidence>
<accession>A0A9K3KJM6</accession>
<proteinExistence type="predicted"/>
<dbReference type="EMBL" id="JAGRRH010000023">
    <property type="protein sequence ID" value="KAG7344214.1"/>
    <property type="molecule type" value="Genomic_DNA"/>
</dbReference>
<feature type="compositionally biased region" description="Acidic residues" evidence="5">
    <location>
        <begin position="564"/>
        <end position="573"/>
    </location>
</feature>
<keyword evidence="2 6" id="KW-0812">Transmembrane</keyword>
<sequence>MKKSMSNPALYQQLDKSSWLWTPPGATRKQYEPHDFPGYGSYDVRTTPPTSDIQYIDESLEAKARGHVLLKELEATAISGNDILSSTFYVSGLVTLSAGKLAPFCLMLVGLVLYLFRGIYHETVMALPCNGGTYNILLNCTSKQVASIAAVFAIIAYITTGVVSALEAVAYLQTALPWHIDQQSATIGLLFFFCLLTNWGMQESAFVAKAIFVLHVGVLTLLSVLGVAFLCFNPYLLVENWYTPFPPVDVAGDILPGTALTAMFYGFSSAMLGVSGFETSSQFVEEQAPGVFPKTLKNMWMGVVIFNPLLSLISFAAMPLEEIMNHKDTVLARTAHVVGQWVQTSLHLPEAWSFGPVLATIVSLDAFVVLAAALLTGYVGINGLIRRMSMDRCLPQFFLISNPWTGTDSFILVGFFLLCVSQVIVLDSDVEALGGVYCYAFLTVMTIFAFGNIVLKIKRPSLPREIKVSWLQSIVGLLSVIIALLGNVLGKPELLTYFFVYFLIVGLLVLTMFQRVRIMRVVYKVFKRRKNKIGGQPSDTDSDDGLSSEDEPLIPKRTMLESTSEQDEEEGDDSAAPMPPPSPPRKRKSCLAALSYAVKHVQTVPFVFFAKHDDLHMMNKAVLYIQQNEQTNKIIIVHCTTSRDTRSLQEHVKLLDLLYPRVKISLLIVNSAFNAATVEWLSQALEVPINAMFISCPDENFTMKVSQLRGMRIIASND</sequence>
<dbReference type="AlphaFoldDB" id="A0A9K3KJM6"/>
<reference evidence="7" key="2">
    <citation type="submission" date="2021-04" db="EMBL/GenBank/DDBJ databases">
        <authorList>
            <person name="Podell S."/>
        </authorList>
    </citation>
    <scope>NUCLEOTIDE SEQUENCE</scope>
    <source>
        <strain evidence="7">Hildebrandi</strain>
    </source>
</reference>
<dbReference type="GO" id="GO:0015171">
    <property type="term" value="F:amino acid transmembrane transporter activity"/>
    <property type="evidence" value="ECO:0007669"/>
    <property type="project" value="TreeGrafter"/>
</dbReference>